<reference evidence="5" key="1">
    <citation type="journal article" date="2014" name="Int. J. Syst. Evol. Microbiol.">
        <title>Complete genome sequence of Corynebacterium casei LMG S-19264T (=DSM 44701T), isolated from a smear-ripened cheese.</title>
        <authorList>
            <consortium name="US DOE Joint Genome Institute (JGI-PGF)"/>
            <person name="Walter F."/>
            <person name="Albersmeier A."/>
            <person name="Kalinowski J."/>
            <person name="Ruckert C."/>
        </authorList>
    </citation>
    <scope>NUCLEOTIDE SEQUENCE</scope>
    <source>
        <strain evidence="5">JCM 16108</strain>
    </source>
</reference>
<evidence type="ECO:0000313" key="5">
    <source>
        <dbReference type="EMBL" id="GGM62764.1"/>
    </source>
</evidence>
<feature type="region of interest" description="Disordered" evidence="1">
    <location>
        <begin position="264"/>
        <end position="300"/>
    </location>
</feature>
<dbReference type="OrthoDB" id="27885at2157"/>
<dbReference type="Proteomes" id="UP000765891">
    <property type="component" value="Unassembled WGS sequence"/>
</dbReference>
<dbReference type="InterPro" id="IPR036390">
    <property type="entry name" value="WH_DNA-bd_sf"/>
</dbReference>
<dbReference type="EMBL" id="BMOO01000002">
    <property type="protein sequence ID" value="GGM62764.1"/>
    <property type="molecule type" value="Genomic_DNA"/>
</dbReference>
<sequence>MAGRRRTVLLVFALCLVGAVPTGAFATPASPASDTVRVGDVQIDPDDVVLGATLHANGNATWRVTYRMRLATENETAAFEEFAADVRRNPAEYTSGFERRMGATAAAAANATGREMRVTDVSVDATTRQLPQSYGVVTYRFTWTNFAAVDGPRLRAGDALAQLFLDDETTLIVEWPAAYRATTVDPQPTDRRENAVVWEGPLEFTAGQPTLVATSAPASPASTESEPATGPSPALLAAGALVLLACAGGAFYALRRTDRFGSTAADAGADASDEEASTAATDSGGGEADGEASDEPPAELLSNEERVLRLLETNGGRLKQQQVVQELGWTDAKTSQVIGDLRDAGDIETFRIGRENVVRLTEGE</sequence>
<name>A0A830FLQ3_9EURY</name>
<dbReference type="CDD" id="cd00090">
    <property type="entry name" value="HTH_ARSR"/>
    <property type="match status" value="1"/>
</dbReference>
<dbReference type="SUPFAM" id="SSF46785">
    <property type="entry name" value="Winged helix' DNA-binding domain"/>
    <property type="match status" value="1"/>
</dbReference>
<evidence type="ECO:0000313" key="6">
    <source>
        <dbReference type="EMBL" id="MBP1954654.1"/>
    </source>
</evidence>
<feature type="domain" description="DUF7343" evidence="3">
    <location>
        <begin position="300"/>
        <end position="360"/>
    </location>
</feature>
<keyword evidence="2" id="KW-0472">Membrane</keyword>
<dbReference type="RefSeq" id="WP_188870707.1">
    <property type="nucleotide sequence ID" value="NZ_BMOO01000002.1"/>
</dbReference>
<reference evidence="5" key="2">
    <citation type="submission" date="2020-09" db="EMBL/GenBank/DDBJ databases">
        <authorList>
            <person name="Sun Q."/>
            <person name="Ohkuma M."/>
        </authorList>
    </citation>
    <scope>NUCLEOTIDE SEQUENCE</scope>
    <source>
        <strain evidence="5">JCM 16108</strain>
    </source>
</reference>
<feature type="transmembrane region" description="Helical" evidence="2">
    <location>
        <begin position="234"/>
        <end position="254"/>
    </location>
</feature>
<evidence type="ECO:0000256" key="2">
    <source>
        <dbReference type="SAM" id="Phobius"/>
    </source>
</evidence>
<dbReference type="Pfam" id="PF24034">
    <property type="entry name" value="DUF7343"/>
    <property type="match status" value="1"/>
</dbReference>
<protein>
    <submittedName>
        <fullName evidence="6">Putative membrane protein</fullName>
    </submittedName>
</protein>
<reference evidence="6" key="3">
    <citation type="submission" date="2021-03" db="EMBL/GenBank/DDBJ databases">
        <title>Genomic Encyclopedia of Type Strains, Phase IV (KMG-IV): sequencing the most valuable type-strain genomes for metagenomic binning, comparative biology and taxonomic classification.</title>
        <authorList>
            <person name="Goeker M."/>
        </authorList>
    </citation>
    <scope>NUCLEOTIDE SEQUENCE</scope>
    <source>
        <strain evidence="6">DSM 22443</strain>
    </source>
</reference>
<dbReference type="Proteomes" id="UP000614609">
    <property type="component" value="Unassembled WGS sequence"/>
</dbReference>
<dbReference type="InterPro" id="IPR055769">
    <property type="entry name" value="DUF7345"/>
</dbReference>
<proteinExistence type="predicted"/>
<keyword evidence="7" id="KW-1185">Reference proteome</keyword>
<accession>A0A830FLQ3</accession>
<dbReference type="EMBL" id="JAGGKO010000002">
    <property type="protein sequence ID" value="MBP1954654.1"/>
    <property type="molecule type" value="Genomic_DNA"/>
</dbReference>
<keyword evidence="2" id="KW-0812">Transmembrane</keyword>
<feature type="domain" description="DUF7345" evidence="4">
    <location>
        <begin position="53"/>
        <end position="179"/>
    </location>
</feature>
<dbReference type="InterPro" id="IPR011991">
    <property type="entry name" value="ArsR-like_HTH"/>
</dbReference>
<evidence type="ECO:0000256" key="1">
    <source>
        <dbReference type="SAM" id="MobiDB-lite"/>
    </source>
</evidence>
<feature type="compositionally biased region" description="Acidic residues" evidence="1">
    <location>
        <begin position="288"/>
        <end position="297"/>
    </location>
</feature>
<comment type="caution">
    <text evidence="5">The sequence shown here is derived from an EMBL/GenBank/DDBJ whole genome shotgun (WGS) entry which is preliminary data.</text>
</comment>
<gene>
    <name evidence="5" type="ORF">GCM10009017_11140</name>
    <name evidence="6" type="ORF">J2752_001566</name>
</gene>
<dbReference type="InterPro" id="IPR055767">
    <property type="entry name" value="DUF7343"/>
</dbReference>
<evidence type="ECO:0000313" key="7">
    <source>
        <dbReference type="Proteomes" id="UP000614609"/>
    </source>
</evidence>
<organism evidence="5 7">
    <name type="scientific">Halarchaeum rubridurum</name>
    <dbReference type="NCBI Taxonomy" id="489911"/>
    <lineage>
        <taxon>Archaea</taxon>
        <taxon>Methanobacteriati</taxon>
        <taxon>Methanobacteriota</taxon>
        <taxon>Stenosarchaea group</taxon>
        <taxon>Halobacteria</taxon>
        <taxon>Halobacteriales</taxon>
        <taxon>Halobacteriaceae</taxon>
    </lineage>
</organism>
<evidence type="ECO:0000259" key="3">
    <source>
        <dbReference type="Pfam" id="PF24034"/>
    </source>
</evidence>
<dbReference type="Pfam" id="PF24036">
    <property type="entry name" value="DUF7345"/>
    <property type="match status" value="1"/>
</dbReference>
<dbReference type="AlphaFoldDB" id="A0A830FLQ3"/>
<keyword evidence="2" id="KW-1133">Transmembrane helix</keyword>
<evidence type="ECO:0000259" key="4">
    <source>
        <dbReference type="Pfam" id="PF24036"/>
    </source>
</evidence>